<dbReference type="PANTHER" id="PTHR12526">
    <property type="entry name" value="GLYCOSYLTRANSFERASE"/>
    <property type="match status" value="1"/>
</dbReference>
<dbReference type="AlphaFoldDB" id="A0A9W6M8R9"/>
<dbReference type="InterPro" id="IPR001296">
    <property type="entry name" value="Glyco_trans_1"/>
</dbReference>
<feature type="domain" description="Glycosyl transferase family 1" evidence="2">
    <location>
        <begin position="292"/>
        <end position="442"/>
    </location>
</feature>
<accession>A0A9W6M8R9</accession>
<proteinExistence type="predicted"/>
<dbReference type="Gene3D" id="3.40.50.2000">
    <property type="entry name" value="Glycogen Phosphorylase B"/>
    <property type="match status" value="3"/>
</dbReference>
<dbReference type="RefSeq" id="WP_204939036.1">
    <property type="nucleotide sequence ID" value="NZ_BAAAUM010000001.1"/>
</dbReference>
<evidence type="ECO:0000259" key="2">
    <source>
        <dbReference type="Pfam" id="PF00534"/>
    </source>
</evidence>
<reference evidence="3" key="2">
    <citation type="submission" date="2023-01" db="EMBL/GenBank/DDBJ databases">
        <authorList>
            <person name="Sun Q."/>
            <person name="Evtushenko L."/>
        </authorList>
    </citation>
    <scope>NUCLEOTIDE SEQUENCE</scope>
    <source>
        <strain evidence="3">VKM Ac-1958</strain>
    </source>
</reference>
<dbReference type="SUPFAM" id="SSF53756">
    <property type="entry name" value="UDP-Glycosyltransferase/glycogen phosphorylase"/>
    <property type="match status" value="1"/>
</dbReference>
<evidence type="ECO:0000313" key="4">
    <source>
        <dbReference type="Proteomes" id="UP001142325"/>
    </source>
</evidence>
<dbReference type="Pfam" id="PF00534">
    <property type="entry name" value="Glycos_transf_1"/>
    <property type="match status" value="1"/>
</dbReference>
<sequence>MPRTVQFPEGRQIALTWSIPESFGGLTTAMLRRSRAFRTLGGTDVSVFTLDPRENRVRRDQMLAEREALIDGVTVGNLYDWLREHPLPGGGLYLDREVFTPIEPGQGLDERDTEDGPVRRRIRHNDAGDVMQIDHLRADGTLVLSDRYDSTEPGTKSGRSLVLCDETGAPVRSWRKVWHLYTAWLDRFTAKKPSFLIVDSKVVAKFVLTYRREHVTTIHVVHGSHLNDGPEPVRISRREVFARLSDFDAVVFPTNGQRADVRAIVGPEPRLFTVPNSLPDPMPSADSGRTGAAMVARLEPLKQVDQAIEAVQRANTTLAPPVTLDVYGDGPLRAELEERTSGDPNVRLNGFTTDVQERLAQASVLLLTSRSEAFALAIGEAMAAGCLPIAYDISYGPSDFIDHGKNGWLVAKDDVAALSAALVDASRLPERRLTAMRRSARKRAADFTEARVIEIWARVLREAAGHAPVEPRGFLSRLRR</sequence>
<gene>
    <name evidence="3" type="ORF">GCM10017596_11040</name>
</gene>
<evidence type="ECO:0000256" key="1">
    <source>
        <dbReference type="ARBA" id="ARBA00022679"/>
    </source>
</evidence>
<dbReference type="GO" id="GO:0016757">
    <property type="term" value="F:glycosyltransferase activity"/>
    <property type="evidence" value="ECO:0007669"/>
    <property type="project" value="InterPro"/>
</dbReference>
<organism evidence="3 4">
    <name type="scientific">Microbacterium keratanolyticum</name>
    <dbReference type="NCBI Taxonomy" id="67574"/>
    <lineage>
        <taxon>Bacteria</taxon>
        <taxon>Bacillati</taxon>
        <taxon>Actinomycetota</taxon>
        <taxon>Actinomycetes</taxon>
        <taxon>Micrococcales</taxon>
        <taxon>Microbacteriaceae</taxon>
        <taxon>Microbacterium</taxon>
    </lineage>
</organism>
<protein>
    <recommendedName>
        <fullName evidence="2">Glycosyl transferase family 1 domain-containing protein</fullName>
    </recommendedName>
</protein>
<name>A0A9W6M8R9_9MICO</name>
<reference evidence="3" key="1">
    <citation type="journal article" date="2014" name="Int. J. Syst. Evol. Microbiol.">
        <title>Complete genome sequence of Corynebacterium casei LMG S-19264T (=DSM 44701T), isolated from a smear-ripened cheese.</title>
        <authorList>
            <consortium name="US DOE Joint Genome Institute (JGI-PGF)"/>
            <person name="Walter F."/>
            <person name="Albersmeier A."/>
            <person name="Kalinowski J."/>
            <person name="Ruckert C."/>
        </authorList>
    </citation>
    <scope>NUCLEOTIDE SEQUENCE</scope>
    <source>
        <strain evidence="3">VKM Ac-1958</strain>
    </source>
</reference>
<keyword evidence="1" id="KW-0808">Transferase</keyword>
<dbReference type="PANTHER" id="PTHR12526:SF630">
    <property type="entry name" value="GLYCOSYLTRANSFERASE"/>
    <property type="match status" value="1"/>
</dbReference>
<keyword evidence="4" id="KW-1185">Reference proteome</keyword>
<dbReference type="EMBL" id="BSET01000001">
    <property type="protein sequence ID" value="GLK01389.1"/>
    <property type="molecule type" value="Genomic_DNA"/>
</dbReference>
<dbReference type="Proteomes" id="UP001142325">
    <property type="component" value="Unassembled WGS sequence"/>
</dbReference>
<evidence type="ECO:0000313" key="3">
    <source>
        <dbReference type="EMBL" id="GLK01389.1"/>
    </source>
</evidence>
<comment type="caution">
    <text evidence="3">The sequence shown here is derived from an EMBL/GenBank/DDBJ whole genome shotgun (WGS) entry which is preliminary data.</text>
</comment>